<dbReference type="EMBL" id="QXEV01000001">
    <property type="protein sequence ID" value="RIA78560.1"/>
    <property type="molecule type" value="Genomic_DNA"/>
</dbReference>
<name>A0A397RW43_9MOLU</name>
<dbReference type="Proteomes" id="UP000266506">
    <property type="component" value="Unassembled WGS sequence"/>
</dbReference>
<reference evidence="2 3" key="1">
    <citation type="submission" date="2018-08" db="EMBL/GenBank/DDBJ databases">
        <title>Genomic Encyclopedia of Archaeal and Bacterial Type Strains, Phase II (KMG-II): from individual species to whole genera.</title>
        <authorList>
            <person name="Goeker M."/>
        </authorList>
    </citation>
    <scope>NUCLEOTIDE SEQUENCE [LARGE SCALE GENOMIC DNA]</scope>
    <source>
        <strain evidence="2 3">ATCC 27112</strain>
    </source>
</reference>
<dbReference type="OrthoDB" id="366554at2"/>
<sequence length="588" mass="69259">MNIPEAIKEYKEAIIEAERLNEDLFTKMDMDSWIKTLHKRAERLSTLYEKSNGLLDLITKEINNVMGKDMDDAFEALYDLYLDGFDDAPLMIPILKRMEEYYGETKNYERMIVSYSIHAYESHEYISRLDPTIPINMEQYKAILNLKDHYKEVERPRVRWNYFVAYYNIIVASEYLVGVSPSEVYDYLVEAEELWQREDVQALDGDNEEVKETVDEIKRGFLIYSERYPDLTPFLKEEIYQRALVYLDKEDINKTPVVPFLAYSRCMFERGEITKEELLASIESFFKPRMEHFFDTELDDQRITEAFEIIGTIMKCLSLKGDANVGYYYGEIKNFVRKIEAKTKVKRMTPYINTVIAGFVVSSLPFEDNKEEIEQSLFDNLIRRQAPTYIHSVMVMKIAETIYEYMDKSLLPKMENPLEFIQNGALLHDIGKSMITDIINMQRRKLSDEEFKGIRNHPTFGKDIIRENPLLEEYHDIILGHHKWYNGLGGYPADFDNTKSKYKIIIDLITIADCLDAATDKFGRNYKRPKSVKDVLAEFEKGSGTIYSPYFTNLIKENKELEYKLEQLTEYKRPEYMYRAYIKGKIGE</sequence>
<feature type="domain" description="HD-GYP" evidence="1">
    <location>
        <begin position="366"/>
        <end position="571"/>
    </location>
</feature>
<dbReference type="InParanoid" id="A0A397RW43"/>
<keyword evidence="2" id="KW-0808">Transferase</keyword>
<dbReference type="NCBIfam" id="TIGR00277">
    <property type="entry name" value="HDIG"/>
    <property type="match status" value="1"/>
</dbReference>
<accession>A0A397RW43</accession>
<dbReference type="InterPro" id="IPR003607">
    <property type="entry name" value="HD/PDEase_dom"/>
</dbReference>
<comment type="caution">
    <text evidence="2">The sequence shown here is derived from an EMBL/GenBank/DDBJ whole genome shotgun (WGS) entry which is preliminary data.</text>
</comment>
<dbReference type="SMART" id="SM00471">
    <property type="entry name" value="HDc"/>
    <property type="match status" value="1"/>
</dbReference>
<dbReference type="Gene3D" id="1.10.3210.10">
    <property type="entry name" value="Hypothetical protein af1432"/>
    <property type="match status" value="1"/>
</dbReference>
<dbReference type="AlphaFoldDB" id="A0A397RW43"/>
<dbReference type="CDD" id="cd00077">
    <property type="entry name" value="HDc"/>
    <property type="match status" value="1"/>
</dbReference>
<evidence type="ECO:0000259" key="1">
    <source>
        <dbReference type="PROSITE" id="PS51832"/>
    </source>
</evidence>
<evidence type="ECO:0000313" key="2">
    <source>
        <dbReference type="EMBL" id="RIA78560.1"/>
    </source>
</evidence>
<organism evidence="2 3">
    <name type="scientific">Anaeroplasma bactoclasticum</name>
    <dbReference type="NCBI Taxonomy" id="2088"/>
    <lineage>
        <taxon>Bacteria</taxon>
        <taxon>Bacillati</taxon>
        <taxon>Mycoplasmatota</taxon>
        <taxon>Mollicutes</taxon>
        <taxon>Anaeroplasmatales</taxon>
        <taxon>Anaeroplasmataceae</taxon>
        <taxon>Anaeroplasma</taxon>
    </lineage>
</organism>
<keyword evidence="3" id="KW-1185">Reference proteome</keyword>
<gene>
    <name evidence="2" type="ORF">EI71_00121</name>
</gene>
<dbReference type="Pfam" id="PF01966">
    <property type="entry name" value="HD"/>
    <property type="match status" value="1"/>
</dbReference>
<dbReference type="InterPro" id="IPR037522">
    <property type="entry name" value="HD_GYP_dom"/>
</dbReference>
<dbReference type="GO" id="GO:0016740">
    <property type="term" value="F:transferase activity"/>
    <property type="evidence" value="ECO:0007669"/>
    <property type="project" value="UniProtKB-KW"/>
</dbReference>
<dbReference type="InterPro" id="IPR006675">
    <property type="entry name" value="HDIG_dom"/>
</dbReference>
<dbReference type="SUPFAM" id="SSF109604">
    <property type="entry name" value="HD-domain/PDEase-like"/>
    <property type="match status" value="1"/>
</dbReference>
<proteinExistence type="predicted"/>
<protein>
    <submittedName>
        <fullName evidence="2">Putative nucleotidyltransferase with HDIG domain</fullName>
    </submittedName>
</protein>
<dbReference type="PANTHER" id="PTHR43155:SF2">
    <property type="entry name" value="CYCLIC DI-GMP PHOSPHODIESTERASE PA4108"/>
    <property type="match status" value="1"/>
</dbReference>
<evidence type="ECO:0000313" key="3">
    <source>
        <dbReference type="Proteomes" id="UP000266506"/>
    </source>
</evidence>
<dbReference type="PANTHER" id="PTHR43155">
    <property type="entry name" value="CYCLIC DI-GMP PHOSPHODIESTERASE PA4108-RELATED"/>
    <property type="match status" value="1"/>
</dbReference>
<dbReference type="PROSITE" id="PS51832">
    <property type="entry name" value="HD_GYP"/>
    <property type="match status" value="1"/>
</dbReference>
<dbReference type="InterPro" id="IPR006674">
    <property type="entry name" value="HD_domain"/>
</dbReference>
<dbReference type="RefSeq" id="WP_119015304.1">
    <property type="nucleotide sequence ID" value="NZ_QXEV01000001.1"/>
</dbReference>